<dbReference type="Proteomes" id="UP000011682">
    <property type="component" value="Unassembled WGS sequence"/>
</dbReference>
<dbReference type="SUPFAM" id="SSF46689">
    <property type="entry name" value="Homeodomain-like"/>
    <property type="match status" value="1"/>
</dbReference>
<keyword evidence="2 4" id="KW-0238">DNA-binding</keyword>
<dbReference type="InterPro" id="IPR050109">
    <property type="entry name" value="HTH-type_TetR-like_transc_reg"/>
</dbReference>
<dbReference type="GO" id="GO:0000976">
    <property type="term" value="F:transcription cis-regulatory region binding"/>
    <property type="evidence" value="ECO:0007669"/>
    <property type="project" value="TreeGrafter"/>
</dbReference>
<comment type="caution">
    <text evidence="6">The sequence shown here is derived from an EMBL/GenBank/DDBJ whole genome shotgun (WGS) entry which is preliminary data.</text>
</comment>
<evidence type="ECO:0000256" key="1">
    <source>
        <dbReference type="ARBA" id="ARBA00023015"/>
    </source>
</evidence>
<sequence>MTIAQIAERAGVSGSSVYALFASKEGLLRALIQEALFGQGYQAASARLDAEADPVEQLRMTATVARGIYESESTLLGLLRGASGFSLALRRLEASLEEKRFALQQARVLRLFEAGRAREGLSLDKARRLLWMYTSRDVYRLLVLEGGFTPEEYETWLSQTLVTTLVAPPARATSAKGPR</sequence>
<evidence type="ECO:0000313" key="6">
    <source>
        <dbReference type="EMBL" id="EPX62636.1"/>
    </source>
</evidence>
<dbReference type="PROSITE" id="PS50977">
    <property type="entry name" value="HTH_TETR_2"/>
    <property type="match status" value="1"/>
</dbReference>
<feature type="domain" description="HTH tetR-type" evidence="5">
    <location>
        <begin position="1"/>
        <end position="39"/>
    </location>
</feature>
<name>S9PHX2_CYSF2</name>
<evidence type="ECO:0000256" key="3">
    <source>
        <dbReference type="ARBA" id="ARBA00023163"/>
    </source>
</evidence>
<protein>
    <recommendedName>
        <fullName evidence="5">HTH tetR-type domain-containing protein</fullName>
    </recommendedName>
</protein>
<evidence type="ECO:0000259" key="5">
    <source>
        <dbReference type="PROSITE" id="PS50977"/>
    </source>
</evidence>
<keyword evidence="7" id="KW-1185">Reference proteome</keyword>
<dbReference type="InterPro" id="IPR001647">
    <property type="entry name" value="HTH_TetR"/>
</dbReference>
<accession>S9PHX2</accession>
<organism evidence="6 7">
    <name type="scientific">Cystobacter fuscus (strain ATCC 25194 / DSM 2262 / NBRC 100088 / M29)</name>
    <dbReference type="NCBI Taxonomy" id="1242864"/>
    <lineage>
        <taxon>Bacteria</taxon>
        <taxon>Pseudomonadati</taxon>
        <taxon>Myxococcota</taxon>
        <taxon>Myxococcia</taxon>
        <taxon>Myxococcales</taxon>
        <taxon>Cystobacterineae</taxon>
        <taxon>Archangiaceae</taxon>
        <taxon>Cystobacter</taxon>
    </lineage>
</organism>
<keyword evidence="1" id="KW-0805">Transcription regulation</keyword>
<dbReference type="Pfam" id="PF00440">
    <property type="entry name" value="TetR_N"/>
    <property type="match status" value="1"/>
</dbReference>
<dbReference type="GO" id="GO:0003700">
    <property type="term" value="F:DNA-binding transcription factor activity"/>
    <property type="evidence" value="ECO:0007669"/>
    <property type="project" value="TreeGrafter"/>
</dbReference>
<dbReference type="InterPro" id="IPR009057">
    <property type="entry name" value="Homeodomain-like_sf"/>
</dbReference>
<reference evidence="6" key="1">
    <citation type="submission" date="2013-05" db="EMBL/GenBank/DDBJ databases">
        <title>Genome assembly of Cystobacter fuscus DSM 2262.</title>
        <authorList>
            <person name="Sharma G."/>
            <person name="Khatri I."/>
            <person name="Kaur C."/>
            <person name="Mayilraj S."/>
            <person name="Subramanian S."/>
        </authorList>
    </citation>
    <scope>NUCLEOTIDE SEQUENCE [LARGE SCALE GENOMIC DNA]</scope>
    <source>
        <strain evidence="6">DSM 2262</strain>
    </source>
</reference>
<dbReference type="eggNOG" id="COG1309">
    <property type="taxonomic scope" value="Bacteria"/>
</dbReference>
<proteinExistence type="predicted"/>
<evidence type="ECO:0000256" key="4">
    <source>
        <dbReference type="PROSITE-ProRule" id="PRU00335"/>
    </source>
</evidence>
<keyword evidence="3" id="KW-0804">Transcription</keyword>
<gene>
    <name evidence="6" type="ORF">D187_008824</name>
</gene>
<dbReference type="EMBL" id="ANAH02000007">
    <property type="protein sequence ID" value="EPX62636.1"/>
    <property type="molecule type" value="Genomic_DNA"/>
</dbReference>
<dbReference type="PANTHER" id="PTHR30055:SF234">
    <property type="entry name" value="HTH-TYPE TRANSCRIPTIONAL REGULATOR BETI"/>
    <property type="match status" value="1"/>
</dbReference>
<feature type="DNA-binding region" description="H-T-H motif" evidence="4">
    <location>
        <begin position="2"/>
        <end position="21"/>
    </location>
</feature>
<evidence type="ECO:0000313" key="7">
    <source>
        <dbReference type="Proteomes" id="UP000011682"/>
    </source>
</evidence>
<dbReference type="AlphaFoldDB" id="S9PHX2"/>
<dbReference type="PANTHER" id="PTHR30055">
    <property type="entry name" value="HTH-TYPE TRANSCRIPTIONAL REGULATOR RUTR"/>
    <property type="match status" value="1"/>
</dbReference>
<dbReference type="Gene3D" id="1.10.357.10">
    <property type="entry name" value="Tetracycline Repressor, domain 2"/>
    <property type="match status" value="1"/>
</dbReference>
<evidence type="ECO:0000256" key="2">
    <source>
        <dbReference type="ARBA" id="ARBA00023125"/>
    </source>
</evidence>